<dbReference type="InterPro" id="IPR011990">
    <property type="entry name" value="TPR-like_helical_dom_sf"/>
</dbReference>
<dbReference type="SUPFAM" id="SSF48452">
    <property type="entry name" value="TPR-like"/>
    <property type="match status" value="2"/>
</dbReference>
<dbReference type="Proteomes" id="UP000215224">
    <property type="component" value="Chromosome"/>
</dbReference>
<proteinExistence type="predicted"/>
<dbReference type="AlphaFoldDB" id="A0A223KY77"/>
<keyword evidence="1" id="KW-0677">Repeat</keyword>
<dbReference type="PANTHER" id="PTHR45586">
    <property type="entry name" value="TPR REPEAT-CONTAINING PROTEIN PA4667"/>
    <property type="match status" value="1"/>
</dbReference>
<accession>A0A223KY77</accession>
<dbReference type="Gene3D" id="1.25.40.10">
    <property type="entry name" value="Tetratricopeptide repeat domain"/>
    <property type="match status" value="3"/>
</dbReference>
<dbReference type="Pfam" id="PF13176">
    <property type="entry name" value="TPR_7"/>
    <property type="match status" value="2"/>
</dbReference>
<dbReference type="SMART" id="SM00028">
    <property type="entry name" value="TPR"/>
    <property type="match status" value="6"/>
</dbReference>
<evidence type="ECO:0000256" key="2">
    <source>
        <dbReference type="ARBA" id="ARBA00022803"/>
    </source>
</evidence>
<dbReference type="KEGG" id="bcoh:BC6307_13550"/>
<dbReference type="Pfam" id="PF14559">
    <property type="entry name" value="TPR_19"/>
    <property type="match status" value="3"/>
</dbReference>
<dbReference type="EMBL" id="CP018866">
    <property type="protein sequence ID" value="AST94350.1"/>
    <property type="molecule type" value="Genomic_DNA"/>
</dbReference>
<dbReference type="InterPro" id="IPR019734">
    <property type="entry name" value="TPR_rpt"/>
</dbReference>
<organism evidence="3 4">
    <name type="scientific">Sutcliffiella cohnii</name>
    <dbReference type="NCBI Taxonomy" id="33932"/>
    <lineage>
        <taxon>Bacteria</taxon>
        <taxon>Bacillati</taxon>
        <taxon>Bacillota</taxon>
        <taxon>Bacilli</taxon>
        <taxon>Bacillales</taxon>
        <taxon>Bacillaceae</taxon>
        <taxon>Sutcliffiella</taxon>
    </lineage>
</organism>
<sequence length="410" mass="47295">MEHILSGDTETGLSLLKKNEKSFSDEEKYNIAHYYTQLGLINEAKNIFEELVAKYPTESELLISLAEVYIDADEDDEAVGLLETVPRDDESYPQTLMLLADLYQAQGLLEVSERKLLEAKSILQNEPIIDVALGETYLSMGDYKKAIPYFVNAKKSGEIVDFSFDERLAECYSSTGQWEEAMPYYDNALKKELNIDVLFQYAFTAFQAGYFKTAIEKFREVRELDYEYASVYLYLAKALEHENLLEESFQVSKDGLAVNEYNKELQLFSAKMALKLQNLDEAEKLLREAIALDPGYLEAALTLTKLLLQEERFDDVVECIEELEKFGETDPQFDWDLALAKEGLEQYSDALNYYRQAYTSFKDNSDFLQDYAYFLLQEGLLQEAKPLFKVLLQEDPTNIELQDVYSRLEE</sequence>
<keyword evidence="2" id="KW-0802">TPR repeat</keyword>
<dbReference type="PANTHER" id="PTHR45586:SF15">
    <property type="entry name" value="TPR REPEAT-CONTAINING PROTEIN YPIA"/>
    <property type="match status" value="1"/>
</dbReference>
<evidence type="ECO:0000313" key="3">
    <source>
        <dbReference type="EMBL" id="AST94350.1"/>
    </source>
</evidence>
<reference evidence="3 4" key="1">
    <citation type="submission" date="2016-12" db="EMBL/GenBank/DDBJ databases">
        <title>The whole genome sequencing and assembly of Bacillus cohnii DSM 6307T strain.</title>
        <authorList>
            <person name="Lee Y.-J."/>
            <person name="Yi H."/>
            <person name="Bahn Y.-S."/>
            <person name="Kim J.F."/>
            <person name="Lee D.-W."/>
        </authorList>
    </citation>
    <scope>NUCLEOTIDE SEQUENCE [LARGE SCALE GENOMIC DNA]</scope>
    <source>
        <strain evidence="3 4">DSM 6307</strain>
    </source>
</reference>
<dbReference type="STRING" id="1314751.GCA_001591425_02605"/>
<name>A0A223KY77_9BACI</name>
<evidence type="ECO:0000256" key="1">
    <source>
        <dbReference type="ARBA" id="ARBA00022737"/>
    </source>
</evidence>
<gene>
    <name evidence="3" type="ORF">BC6307_13550</name>
</gene>
<keyword evidence="4" id="KW-1185">Reference proteome</keyword>
<protein>
    <submittedName>
        <fullName evidence="3">Uncharacterized protein</fullName>
    </submittedName>
</protein>
<dbReference type="InterPro" id="IPR051012">
    <property type="entry name" value="CellSynth/LPSAsmb/PSIAsmb"/>
</dbReference>
<evidence type="ECO:0000313" key="4">
    <source>
        <dbReference type="Proteomes" id="UP000215224"/>
    </source>
</evidence>